<evidence type="ECO:0000313" key="2">
    <source>
        <dbReference type="EMBL" id="GIG50407.1"/>
    </source>
</evidence>
<sequence>MPVPTIPVPPAATVNVPAAVAGTPSLPGAAGFAPPVSPPAVTCFFSVVDGFGAGFLLALGDAEAEAEGGGGAAADEGSGDTTAATLGTAAAASDLSDFSPHAVNPKVTTSANVNPTRVPSTRAA</sequence>
<feature type="compositionally biased region" description="Low complexity" evidence="1">
    <location>
        <begin position="73"/>
        <end position="97"/>
    </location>
</feature>
<protein>
    <submittedName>
        <fullName evidence="2">Uncharacterized protein</fullName>
    </submittedName>
</protein>
<accession>A0A919PUE9</accession>
<organism evidence="2 3">
    <name type="scientific">Dactylosporangium siamense</name>
    <dbReference type="NCBI Taxonomy" id="685454"/>
    <lineage>
        <taxon>Bacteria</taxon>
        <taxon>Bacillati</taxon>
        <taxon>Actinomycetota</taxon>
        <taxon>Actinomycetes</taxon>
        <taxon>Micromonosporales</taxon>
        <taxon>Micromonosporaceae</taxon>
        <taxon>Dactylosporangium</taxon>
    </lineage>
</organism>
<evidence type="ECO:0000256" key="1">
    <source>
        <dbReference type="SAM" id="MobiDB-lite"/>
    </source>
</evidence>
<feature type="compositionally biased region" description="Polar residues" evidence="1">
    <location>
        <begin position="106"/>
        <end position="124"/>
    </location>
</feature>
<reference evidence="2" key="1">
    <citation type="submission" date="2021-01" db="EMBL/GenBank/DDBJ databases">
        <title>Whole genome shotgun sequence of Dactylosporangium siamense NBRC 106093.</title>
        <authorList>
            <person name="Komaki H."/>
            <person name="Tamura T."/>
        </authorList>
    </citation>
    <scope>NUCLEOTIDE SEQUENCE</scope>
    <source>
        <strain evidence="2">NBRC 106093</strain>
    </source>
</reference>
<keyword evidence="3" id="KW-1185">Reference proteome</keyword>
<dbReference type="AlphaFoldDB" id="A0A919PUE9"/>
<feature type="region of interest" description="Disordered" evidence="1">
    <location>
        <begin position="65"/>
        <end position="124"/>
    </location>
</feature>
<comment type="caution">
    <text evidence="2">The sequence shown here is derived from an EMBL/GenBank/DDBJ whole genome shotgun (WGS) entry which is preliminary data.</text>
</comment>
<dbReference type="EMBL" id="BONQ01000130">
    <property type="protein sequence ID" value="GIG50407.1"/>
    <property type="molecule type" value="Genomic_DNA"/>
</dbReference>
<evidence type="ECO:0000313" key="3">
    <source>
        <dbReference type="Proteomes" id="UP000660611"/>
    </source>
</evidence>
<dbReference type="Proteomes" id="UP000660611">
    <property type="component" value="Unassembled WGS sequence"/>
</dbReference>
<gene>
    <name evidence="2" type="ORF">Dsi01nite_084480</name>
</gene>
<name>A0A919PUE9_9ACTN</name>
<proteinExistence type="predicted"/>